<evidence type="ECO:0000313" key="3">
    <source>
        <dbReference type="WBParaSite" id="SPAL_0001541200.1"/>
    </source>
</evidence>
<evidence type="ECO:0000256" key="1">
    <source>
        <dbReference type="SAM" id="Phobius"/>
    </source>
</evidence>
<organism evidence="2 3">
    <name type="scientific">Strongyloides papillosus</name>
    <name type="common">Intestinal threadworm</name>
    <dbReference type="NCBI Taxonomy" id="174720"/>
    <lineage>
        <taxon>Eukaryota</taxon>
        <taxon>Metazoa</taxon>
        <taxon>Ecdysozoa</taxon>
        <taxon>Nematoda</taxon>
        <taxon>Chromadorea</taxon>
        <taxon>Rhabditida</taxon>
        <taxon>Tylenchina</taxon>
        <taxon>Panagrolaimomorpha</taxon>
        <taxon>Strongyloidoidea</taxon>
        <taxon>Strongyloididae</taxon>
        <taxon>Strongyloides</taxon>
    </lineage>
</organism>
<dbReference type="Proteomes" id="UP000046392">
    <property type="component" value="Unplaced"/>
</dbReference>
<dbReference type="AlphaFoldDB" id="A0A0N5CC03"/>
<protein>
    <submittedName>
        <fullName evidence="3">Uncharacterized protein</fullName>
    </submittedName>
</protein>
<name>A0A0N5CC03_STREA</name>
<accession>A0A0N5CC03</accession>
<feature type="transmembrane region" description="Helical" evidence="1">
    <location>
        <begin position="12"/>
        <end position="36"/>
    </location>
</feature>
<evidence type="ECO:0000313" key="2">
    <source>
        <dbReference type="Proteomes" id="UP000046392"/>
    </source>
</evidence>
<keyword evidence="1" id="KW-0472">Membrane</keyword>
<sequence length="138" mass="15844">MLLFLLTKSTLVFVTSLIIFLCLTAIITLLIIIILLTNDCWWHLDNYIHLTEEINFSDMISLKHERDNSDLDQIVINEETNCEDEGSIDKAILKNRDLSLNNSSKTVRSSIVHFDGKNGRTIHELENKSKAKNYPVLL</sequence>
<proteinExistence type="predicted"/>
<keyword evidence="1" id="KW-1133">Transmembrane helix</keyword>
<dbReference type="WBParaSite" id="SPAL_0001541200.1">
    <property type="protein sequence ID" value="SPAL_0001541200.1"/>
    <property type="gene ID" value="SPAL_0001541200"/>
</dbReference>
<reference evidence="3" key="1">
    <citation type="submission" date="2017-02" db="UniProtKB">
        <authorList>
            <consortium name="WormBaseParasite"/>
        </authorList>
    </citation>
    <scope>IDENTIFICATION</scope>
</reference>
<keyword evidence="1" id="KW-0812">Transmembrane</keyword>
<keyword evidence="2" id="KW-1185">Reference proteome</keyword>